<evidence type="ECO:0000259" key="9">
    <source>
        <dbReference type="Pfam" id="PF08648"/>
    </source>
</evidence>
<reference evidence="10" key="1">
    <citation type="submission" date="2021-01" db="EMBL/GenBank/DDBJ databases">
        <authorList>
            <person name="Corre E."/>
            <person name="Pelletier E."/>
            <person name="Niang G."/>
            <person name="Scheremetjew M."/>
            <person name="Finn R."/>
            <person name="Kale V."/>
            <person name="Holt S."/>
            <person name="Cochrane G."/>
            <person name="Meng A."/>
            <person name="Brown T."/>
            <person name="Cohen L."/>
        </authorList>
    </citation>
    <scope>NUCLEOTIDE SEQUENCE</scope>
    <source>
        <strain evidence="10">B650</strain>
    </source>
</reference>
<dbReference type="GO" id="GO:0008380">
    <property type="term" value="P:RNA splicing"/>
    <property type="evidence" value="ECO:0007669"/>
    <property type="project" value="UniProtKB-KW"/>
</dbReference>
<protein>
    <recommendedName>
        <fullName evidence="9">U4/U6.U5 small nuclear ribonucleoprotein 27kDa protein domain-containing protein</fullName>
    </recommendedName>
</protein>
<proteinExistence type="inferred from homology"/>
<gene>
    <name evidence="10" type="ORF">LDAN0321_LOCUS6183</name>
</gene>
<organism evidence="10">
    <name type="scientific">Leptocylindrus danicus</name>
    <dbReference type="NCBI Taxonomy" id="163516"/>
    <lineage>
        <taxon>Eukaryota</taxon>
        <taxon>Sar</taxon>
        <taxon>Stramenopiles</taxon>
        <taxon>Ochrophyta</taxon>
        <taxon>Bacillariophyta</taxon>
        <taxon>Coscinodiscophyceae</taxon>
        <taxon>Chaetocerotophycidae</taxon>
        <taxon>Leptocylindrales</taxon>
        <taxon>Leptocylindraceae</taxon>
        <taxon>Leptocylindrus</taxon>
    </lineage>
</organism>
<dbReference type="Pfam" id="PF08648">
    <property type="entry name" value="SNRNP27"/>
    <property type="match status" value="1"/>
</dbReference>
<comment type="subunit">
    <text evidence="4">Part of a tri-snRNP complex.</text>
</comment>
<keyword evidence="5" id="KW-0507">mRNA processing</keyword>
<dbReference type="EMBL" id="HBGY01009811">
    <property type="protein sequence ID" value="CAD9567947.1"/>
    <property type="molecule type" value="Transcribed_RNA"/>
</dbReference>
<dbReference type="PANTHER" id="PTHR31077">
    <property type="entry name" value="U4/U6.U5 SMALL NUCLEAR RIBONUCLEOPROTEIN 27 KDA PROTEIN"/>
    <property type="match status" value="1"/>
</dbReference>
<evidence type="ECO:0000256" key="1">
    <source>
        <dbReference type="ARBA" id="ARBA00003632"/>
    </source>
</evidence>
<sequence>MMNSSRSSTNSRESARPRGYRDTHDHNIALHRGERKRSRSRSQSPPRRYGRKYKSDRHARSSYSGRDDGADADQYRHEHERSRVDADEERRVRMAKLRAENEEEERRLEAEAAVANSERNNGNKGSKAEDEDTKIKEFTEEDLEGLTEEEKMMKMMGIGVFGSTKGKAVKDNQVSASKGACAKSKARKYRQYMNRKGGFNRPLDKMN</sequence>
<accession>A0A7S2K6S7</accession>
<feature type="compositionally biased region" description="Basic and acidic residues" evidence="8">
    <location>
        <begin position="65"/>
        <end position="110"/>
    </location>
</feature>
<comment type="function">
    <text evidence="1">May play a role in mRNA splicing.</text>
</comment>
<evidence type="ECO:0000313" key="10">
    <source>
        <dbReference type="EMBL" id="CAD9567947.1"/>
    </source>
</evidence>
<evidence type="ECO:0000256" key="2">
    <source>
        <dbReference type="ARBA" id="ARBA00004123"/>
    </source>
</evidence>
<feature type="compositionally biased region" description="Low complexity" evidence="8">
    <location>
        <begin position="1"/>
        <end position="12"/>
    </location>
</feature>
<name>A0A7S2K6S7_9STRA</name>
<keyword evidence="6" id="KW-0508">mRNA splicing</keyword>
<comment type="subcellular location">
    <subcellularLocation>
        <location evidence="2">Nucleus</location>
    </subcellularLocation>
</comment>
<dbReference type="InterPro" id="IPR013957">
    <property type="entry name" value="SNRNP27"/>
</dbReference>
<evidence type="ECO:0000256" key="6">
    <source>
        <dbReference type="ARBA" id="ARBA00023187"/>
    </source>
</evidence>
<dbReference type="GO" id="GO:0006397">
    <property type="term" value="P:mRNA processing"/>
    <property type="evidence" value="ECO:0007669"/>
    <property type="project" value="UniProtKB-KW"/>
</dbReference>
<keyword evidence="7" id="KW-0539">Nucleus</keyword>
<feature type="compositionally biased region" description="Basic residues" evidence="8">
    <location>
        <begin position="48"/>
        <end position="57"/>
    </location>
</feature>
<dbReference type="PANTHER" id="PTHR31077:SF1">
    <property type="entry name" value="U4_U6.U5 SMALL NUCLEAR RIBONUCLEOPROTEIN 27 KDA PROTEIN"/>
    <property type="match status" value="1"/>
</dbReference>
<evidence type="ECO:0000256" key="8">
    <source>
        <dbReference type="SAM" id="MobiDB-lite"/>
    </source>
</evidence>
<dbReference type="AlphaFoldDB" id="A0A7S2K6S7"/>
<dbReference type="GO" id="GO:0071011">
    <property type="term" value="C:precatalytic spliceosome"/>
    <property type="evidence" value="ECO:0007669"/>
    <property type="project" value="TreeGrafter"/>
</dbReference>
<feature type="domain" description="U4/U6.U5 small nuclear ribonucleoprotein 27kDa protein" evidence="9">
    <location>
        <begin position="148"/>
        <end position="206"/>
    </location>
</feature>
<evidence type="ECO:0000256" key="7">
    <source>
        <dbReference type="ARBA" id="ARBA00023242"/>
    </source>
</evidence>
<evidence type="ECO:0000256" key="5">
    <source>
        <dbReference type="ARBA" id="ARBA00022664"/>
    </source>
</evidence>
<evidence type="ECO:0000256" key="3">
    <source>
        <dbReference type="ARBA" id="ARBA00008218"/>
    </source>
</evidence>
<evidence type="ECO:0000256" key="4">
    <source>
        <dbReference type="ARBA" id="ARBA00011825"/>
    </source>
</evidence>
<feature type="region of interest" description="Disordered" evidence="8">
    <location>
        <begin position="1"/>
        <end position="148"/>
    </location>
</feature>
<feature type="compositionally biased region" description="Basic and acidic residues" evidence="8">
    <location>
        <begin position="13"/>
        <end position="32"/>
    </location>
</feature>
<comment type="similarity">
    <text evidence="3">Belongs to the SNUT3 family.</text>
</comment>